<dbReference type="AlphaFoldDB" id="A0A7R8WLP2"/>
<dbReference type="PANTHER" id="PTHR31751:SF42">
    <property type="entry name" value="PROTEIN CBG10204"/>
    <property type="match status" value="1"/>
</dbReference>
<dbReference type="PANTHER" id="PTHR31751">
    <property type="entry name" value="SI:CH211-108C17.2-RELATED-RELATED"/>
    <property type="match status" value="1"/>
</dbReference>
<feature type="compositionally biased region" description="Low complexity" evidence="1">
    <location>
        <begin position="754"/>
        <end position="780"/>
    </location>
</feature>
<evidence type="ECO:0000313" key="2">
    <source>
        <dbReference type="EMBL" id="CAD7231298.1"/>
    </source>
</evidence>
<accession>A0A7R8WLP2</accession>
<reference evidence="2" key="1">
    <citation type="submission" date="2020-11" db="EMBL/GenBank/DDBJ databases">
        <authorList>
            <person name="Tran Van P."/>
        </authorList>
    </citation>
    <scope>NUCLEOTIDE SEQUENCE</scope>
</reference>
<evidence type="ECO:0000256" key="1">
    <source>
        <dbReference type="SAM" id="MobiDB-lite"/>
    </source>
</evidence>
<name>A0A7R8WLP2_9CRUS</name>
<feature type="region of interest" description="Disordered" evidence="1">
    <location>
        <begin position="251"/>
        <end position="271"/>
    </location>
</feature>
<sequence length="919" mass="101574">MGGWKLTMEKSCYRYPKLDFTTFLKISTASVFLEILSSAFPTSADESVRLSSAFPTSADESVRLNFAFPTSAEESVRLSFAFPTSADESVRLSFAFPTSADESEALKTVIPCVRESLSPPNTILGVDNKIYRRIYYVELSDTMGVAERLSPATPAVPVNFGLPTSLPAQTIPLPPFLASFMLQPSTSSMPSTPKTFNSSDHLPLSTLDAPSTQGPVISTPLPTNVHPHESPELMTLEAPLAADETISTVADPKDVPSEDAASEGSDNCEEDLTVEERGWNARYVAVDRRILLQLIRSSGCQMKRRCFGKVVDLREPRKPDGASYSVRGTCDLGHTWVWCSSEAVGNHRRINLDLAAATVSCGGNLSSLTEIAATMGLRFPSYRALTRLTSAFVFPAVRDLYDQKHKAILEEYRAKNTVCLATDSESDSGSYGKYTYTQVTFRDIHDDKIVHVELKQSPVAENSVVLENQGIEIGIQYLKEKGIRVTDLVTDRSRTVAKMLREVYPDISHHFDCWRVTKGVVKKLSRAGRTAAFKQLHTWVRSLINHLWRSLQRSQGDPTVAVKAWTVALKHITGDHTECLHEPYDPSEDRRDYLNPKDSVYEEAEKIICNKQLLSSLESYHSLKLKYAAKRLQCQYHGMKGRVLLSALDHNENIHRGKSKSKQSSSKATRALETKDKKVPETFMFRKDVVEMANTIAASSKERVSVRSSRETGEVRKRKGDIPKCVAAIKRPKPNTKELLALPKTERWIFEGGSSEPSSSRSGTSSSASPSSVPPALAQSTQAQPLLNPRRPRACSIHAGPGLAQSTQARRPPCRSQRVVPSSGDGHQEQDQRTCAFVDRFSRWEALVIPLLLLLLRLLCRGASSEDPVSEGGCLGLRVHVYEGAHPLPCDGPAKDHLFFVSFWVYLTLASITVDGATL</sequence>
<dbReference type="OrthoDB" id="6508941at2759"/>
<protein>
    <submittedName>
        <fullName evidence="2">Uncharacterized protein</fullName>
    </submittedName>
</protein>
<feature type="region of interest" description="Disordered" evidence="1">
    <location>
        <begin position="654"/>
        <end position="675"/>
    </location>
</feature>
<dbReference type="EMBL" id="OB663361">
    <property type="protein sequence ID" value="CAD7231298.1"/>
    <property type="molecule type" value="Genomic_DNA"/>
</dbReference>
<feature type="compositionally biased region" description="Basic and acidic residues" evidence="1">
    <location>
        <begin position="700"/>
        <end position="715"/>
    </location>
</feature>
<organism evidence="2">
    <name type="scientific">Cyprideis torosa</name>
    <dbReference type="NCBI Taxonomy" id="163714"/>
    <lineage>
        <taxon>Eukaryota</taxon>
        <taxon>Metazoa</taxon>
        <taxon>Ecdysozoa</taxon>
        <taxon>Arthropoda</taxon>
        <taxon>Crustacea</taxon>
        <taxon>Oligostraca</taxon>
        <taxon>Ostracoda</taxon>
        <taxon>Podocopa</taxon>
        <taxon>Podocopida</taxon>
        <taxon>Cytherocopina</taxon>
        <taxon>Cytheroidea</taxon>
        <taxon>Cytherideidae</taxon>
        <taxon>Cyprideis</taxon>
    </lineage>
</organism>
<gene>
    <name evidence="2" type="ORF">CTOB1V02_LOCUS9146</name>
</gene>
<feature type="region of interest" description="Disordered" evidence="1">
    <location>
        <begin position="698"/>
        <end position="719"/>
    </location>
</feature>
<proteinExistence type="predicted"/>
<feature type="region of interest" description="Disordered" evidence="1">
    <location>
        <begin position="750"/>
        <end position="831"/>
    </location>
</feature>